<accession>A0A1H9QYX8</accession>
<organism evidence="9 10">
    <name type="scientific">Actinokineospora terrae</name>
    <dbReference type="NCBI Taxonomy" id="155974"/>
    <lineage>
        <taxon>Bacteria</taxon>
        <taxon>Bacillati</taxon>
        <taxon>Actinomycetota</taxon>
        <taxon>Actinomycetes</taxon>
        <taxon>Pseudonocardiales</taxon>
        <taxon>Pseudonocardiaceae</taxon>
        <taxon>Actinokineospora</taxon>
    </lineage>
</organism>
<dbReference type="NCBIfam" id="TIGR00360">
    <property type="entry name" value="ComEC_N-term"/>
    <property type="match status" value="1"/>
</dbReference>
<evidence type="ECO:0000256" key="1">
    <source>
        <dbReference type="ARBA" id="ARBA00004651"/>
    </source>
</evidence>
<name>A0A1H9QYX8_9PSEU</name>
<dbReference type="Proteomes" id="UP000199051">
    <property type="component" value="Unassembled WGS sequence"/>
</dbReference>
<dbReference type="PANTHER" id="PTHR30619:SF1">
    <property type="entry name" value="RECOMBINATION PROTEIN 2"/>
    <property type="match status" value="1"/>
</dbReference>
<feature type="transmembrane region" description="Helical" evidence="7">
    <location>
        <begin position="314"/>
        <end position="331"/>
    </location>
</feature>
<dbReference type="InterPro" id="IPR035681">
    <property type="entry name" value="ComA-like_MBL"/>
</dbReference>
<dbReference type="CDD" id="cd07731">
    <property type="entry name" value="ComA-like_MBL-fold"/>
    <property type="match status" value="1"/>
</dbReference>
<evidence type="ECO:0000256" key="3">
    <source>
        <dbReference type="ARBA" id="ARBA00022692"/>
    </source>
</evidence>
<feature type="region of interest" description="Disordered" evidence="6">
    <location>
        <begin position="750"/>
        <end position="776"/>
    </location>
</feature>
<dbReference type="STRING" id="155974.SAMN04487818_104492"/>
<evidence type="ECO:0000313" key="9">
    <source>
        <dbReference type="EMBL" id="SER65455.1"/>
    </source>
</evidence>
<proteinExistence type="predicted"/>
<dbReference type="EMBL" id="FOGI01000004">
    <property type="protein sequence ID" value="SER65455.1"/>
    <property type="molecule type" value="Genomic_DNA"/>
</dbReference>
<evidence type="ECO:0000259" key="8">
    <source>
        <dbReference type="SMART" id="SM00849"/>
    </source>
</evidence>
<feature type="transmembrane region" description="Helical" evidence="7">
    <location>
        <begin position="462"/>
        <end position="480"/>
    </location>
</feature>
<feature type="transmembrane region" description="Helical" evidence="7">
    <location>
        <begin position="20"/>
        <end position="49"/>
    </location>
</feature>
<dbReference type="InterPro" id="IPR052159">
    <property type="entry name" value="Competence_DNA_uptake"/>
</dbReference>
<dbReference type="SMART" id="SM00849">
    <property type="entry name" value="Lactamase_B"/>
    <property type="match status" value="1"/>
</dbReference>
<dbReference type="AlphaFoldDB" id="A0A1H9QYX8"/>
<dbReference type="Pfam" id="PF03772">
    <property type="entry name" value="Competence"/>
    <property type="match status" value="1"/>
</dbReference>
<protein>
    <submittedName>
        <fullName evidence="9">Competence protein ComEC</fullName>
    </submittedName>
</protein>
<feature type="transmembrane region" description="Helical" evidence="7">
    <location>
        <begin position="337"/>
        <end position="355"/>
    </location>
</feature>
<feature type="compositionally biased region" description="Basic and acidic residues" evidence="6">
    <location>
        <begin position="766"/>
        <end position="776"/>
    </location>
</feature>
<dbReference type="GO" id="GO:0005886">
    <property type="term" value="C:plasma membrane"/>
    <property type="evidence" value="ECO:0007669"/>
    <property type="project" value="UniProtKB-SubCell"/>
</dbReference>
<keyword evidence="5 7" id="KW-0472">Membrane</keyword>
<evidence type="ECO:0000256" key="7">
    <source>
        <dbReference type="SAM" id="Phobius"/>
    </source>
</evidence>
<dbReference type="SUPFAM" id="SSF56281">
    <property type="entry name" value="Metallo-hydrolase/oxidoreductase"/>
    <property type="match status" value="1"/>
</dbReference>
<sequence length="776" mass="79688">MAGDVGRVEWRLVPGAVAVWLAGLGGLLVHWVVALAVGGVAVVAGIVHLRHTRPVRAIRAGWPLVACGLLALFPVTSRIREAADDPLRGDAARAAVVELRVEVAERPRKVRSSGFGAMPSGVRSVVIPVTAEGSRVLLFAPVEQWAELLPGQRLVANGVLGTAEPGSLTVAVLRVRGPPTQVTEAPAWQVAAQALRDGLRAASSVLDDESAGLLPALVVGDTEGMVASVEDDFKAAGMAHLLAVSGANLAVVCVAVLFLARLARLGPRSSAVAAMLALVGYVVLAGPEPSVLRAGVMGAIGLVALALGRERSALPALAVAVIVLVTVDPAMAVSFGFVLSVLATAALVLVVPGWVDRLERRRVPRLLAEAIAVPAAAHLATAPVVAGMSGQVSLVAVVANLVVAPVVAPATVLGLGAALVVPVAPWAADWLVRAAGPEVDWLVVVGRWAARMPGAALDWPSGWWGGVALALLAGGLVVGLRWRSARVALGVGVVVAVVVLLPVRALAPGWPPPGWAAVVCDVGQGDAIVLSTEDSGRVVLVDTGPDPAPVRECLDRLGVRQVALVVLSHLHADHVGGLASVLADRSVGAVAVGPGRAPDWAWRQVREQTAAAKVPLVGVTAGQRLAWPGLVMEVLAPQGKEERSETDGTAINNRSVVLRATTRAGRVLLTGDVELAAQAELLTGRADLAADVIKVPHHGSRYTAPDFLSAVGARLALVSVGGGNRYGHPSPQTLAALIRQGTRIARTDRTGDTAVVPAPDGPELVVRGDPRPPSRR</sequence>
<dbReference type="InterPro" id="IPR001279">
    <property type="entry name" value="Metallo-B-lactamas"/>
</dbReference>
<gene>
    <name evidence="9" type="ORF">SAMN04487818_104492</name>
</gene>
<keyword evidence="4 7" id="KW-1133">Transmembrane helix</keyword>
<evidence type="ECO:0000256" key="5">
    <source>
        <dbReference type="ARBA" id="ARBA00023136"/>
    </source>
</evidence>
<keyword evidence="2" id="KW-1003">Cell membrane</keyword>
<feature type="transmembrane region" description="Helical" evidence="7">
    <location>
        <begin position="487"/>
        <end position="507"/>
    </location>
</feature>
<evidence type="ECO:0000256" key="6">
    <source>
        <dbReference type="SAM" id="MobiDB-lite"/>
    </source>
</evidence>
<comment type="subcellular location">
    <subcellularLocation>
        <location evidence="1">Cell membrane</location>
        <topology evidence="1">Multi-pass membrane protein</topology>
    </subcellularLocation>
</comment>
<dbReference type="Gene3D" id="3.60.15.10">
    <property type="entry name" value="Ribonuclease Z/Hydroxyacylglutathione hydrolase-like"/>
    <property type="match status" value="1"/>
</dbReference>
<dbReference type="InterPro" id="IPR036866">
    <property type="entry name" value="RibonucZ/Hydroxyglut_hydro"/>
</dbReference>
<reference evidence="10" key="1">
    <citation type="submission" date="2016-10" db="EMBL/GenBank/DDBJ databases">
        <authorList>
            <person name="Varghese N."/>
            <person name="Submissions S."/>
        </authorList>
    </citation>
    <scope>NUCLEOTIDE SEQUENCE [LARGE SCALE GENOMIC DNA]</scope>
    <source>
        <strain evidence="10">DSM 44260</strain>
    </source>
</reference>
<dbReference type="InterPro" id="IPR004477">
    <property type="entry name" value="ComEC_N"/>
</dbReference>
<evidence type="ECO:0000256" key="2">
    <source>
        <dbReference type="ARBA" id="ARBA00022475"/>
    </source>
</evidence>
<dbReference type="Pfam" id="PF00753">
    <property type="entry name" value="Lactamase_B"/>
    <property type="match status" value="1"/>
</dbReference>
<evidence type="ECO:0000313" key="10">
    <source>
        <dbReference type="Proteomes" id="UP000199051"/>
    </source>
</evidence>
<feature type="transmembrane region" description="Helical" evidence="7">
    <location>
        <begin position="265"/>
        <end position="284"/>
    </location>
</feature>
<feature type="domain" description="Metallo-beta-lactamase" evidence="8">
    <location>
        <begin position="524"/>
        <end position="723"/>
    </location>
</feature>
<feature type="transmembrane region" description="Helical" evidence="7">
    <location>
        <begin position="238"/>
        <end position="258"/>
    </location>
</feature>
<keyword evidence="10" id="KW-1185">Reference proteome</keyword>
<evidence type="ECO:0000256" key="4">
    <source>
        <dbReference type="ARBA" id="ARBA00022989"/>
    </source>
</evidence>
<dbReference type="PANTHER" id="PTHR30619">
    <property type="entry name" value="DNA INTERNALIZATION/COMPETENCE PROTEIN COMEC/REC2"/>
    <property type="match status" value="1"/>
</dbReference>
<feature type="transmembrane region" description="Helical" evidence="7">
    <location>
        <begin position="394"/>
        <end position="423"/>
    </location>
</feature>
<keyword evidence="3 7" id="KW-0812">Transmembrane</keyword>